<keyword evidence="2" id="KW-0378">Hydrolase</keyword>
<feature type="transmembrane region" description="Helical" evidence="4">
    <location>
        <begin position="198"/>
        <end position="216"/>
    </location>
</feature>
<comment type="caution">
    <text evidence="2">Lacks conserved residue(s) required for the propagation of feature annotation.</text>
</comment>
<keyword evidence="4" id="KW-0472">Membrane</keyword>
<feature type="short sequence motif" description="DGA/G" evidence="2">
    <location>
        <begin position="420"/>
        <end position="422"/>
    </location>
</feature>
<keyword evidence="2" id="KW-0442">Lipid degradation</keyword>
<dbReference type="Proteomes" id="UP001597168">
    <property type="component" value="Unassembled WGS sequence"/>
</dbReference>
<dbReference type="InterPro" id="IPR016035">
    <property type="entry name" value="Acyl_Trfase/lysoPLipase"/>
</dbReference>
<dbReference type="InterPro" id="IPR002641">
    <property type="entry name" value="PNPLA_dom"/>
</dbReference>
<keyword evidence="4" id="KW-1133">Transmembrane helix</keyword>
<keyword evidence="4" id="KW-0812">Transmembrane</keyword>
<organism evidence="6 7">
    <name type="scientific">Saccharothrix hoggarensis</name>
    <dbReference type="NCBI Taxonomy" id="913853"/>
    <lineage>
        <taxon>Bacteria</taxon>
        <taxon>Bacillati</taxon>
        <taxon>Actinomycetota</taxon>
        <taxon>Actinomycetes</taxon>
        <taxon>Pseudonocardiales</taxon>
        <taxon>Pseudonocardiaceae</taxon>
        <taxon>Saccharothrix</taxon>
    </lineage>
</organism>
<evidence type="ECO:0000313" key="6">
    <source>
        <dbReference type="EMBL" id="MFD1149279.1"/>
    </source>
</evidence>
<evidence type="ECO:0000313" key="7">
    <source>
        <dbReference type="Proteomes" id="UP001597168"/>
    </source>
</evidence>
<dbReference type="SUPFAM" id="SSF52151">
    <property type="entry name" value="FabD/lysophospholipase-like"/>
    <property type="match status" value="1"/>
</dbReference>
<feature type="domain" description="PNPLA" evidence="5">
    <location>
        <begin position="18"/>
        <end position="433"/>
    </location>
</feature>
<sequence length="644" mass="70778">MDAGRFAMAEDFDRYCDLTMRGGTASGVVYPWAVVELAEHYRFRSLGGASAGAIGAAFTAAAEKGRDDGGFQKLKEVIDWFAAPGWRMAQLFQPSEHTRKLFRIVAASMQRRDTTGRSALTCLLLALLGAIGWRARSFLGLALALWLVGPTLWFHAVGWGATPTWLLIGLAVVVLVGVPAIVLRVLPTGRDAWLRRVGTALLLVVPLAPVAASTRWTPQSVASAATAAVWWLVLGFAFVSAVALTYGLGAKRFLDRMATTIHFGLVPGTGHFRSNFWDRRCGVPASTGVPPLADWIADRLDDLSGVTDLTFGDLTTNLVLMTTDLSEGRPYRLPFTEPRDAWLFCRECLNTVLPRRTVDRLGSDATGHRCPLHPADTLHALPDDLPVALAVRMSMPLPGLIAAVPLVRAEPEPRVHWFSDGGITSNFPIHFFDHPLPRWPTFGLTLQPYPPGDDRDVWLPEQDASTSGAPWRGIGLVGQFAWAILNTMLDWRDTMQSALPGYRGRIAHVRVGALEGGTNLFMRPETILALAGRGAQAGRLLRTRFTEDDAAKTDRYRWIRMRLAMREFRQLAGQSTERADLYRDLAARYRIPEDLHDWFATPPTGSDPHAREIGLTLDALAAVPDDPLDGEPPVDPDLRLTPPE</sequence>
<evidence type="ECO:0000256" key="1">
    <source>
        <dbReference type="ARBA" id="ARBA00023098"/>
    </source>
</evidence>
<dbReference type="PROSITE" id="PS51635">
    <property type="entry name" value="PNPLA"/>
    <property type="match status" value="1"/>
</dbReference>
<gene>
    <name evidence="6" type="ORF">ACFQ3T_19270</name>
</gene>
<keyword evidence="7" id="KW-1185">Reference proteome</keyword>
<accession>A0ABW3QX64</accession>
<keyword evidence="1 2" id="KW-0443">Lipid metabolism</keyword>
<feature type="transmembrane region" description="Helical" evidence="4">
    <location>
        <begin position="165"/>
        <end position="186"/>
    </location>
</feature>
<proteinExistence type="predicted"/>
<reference evidence="7" key="1">
    <citation type="journal article" date="2019" name="Int. J. Syst. Evol. Microbiol.">
        <title>The Global Catalogue of Microorganisms (GCM) 10K type strain sequencing project: providing services to taxonomists for standard genome sequencing and annotation.</title>
        <authorList>
            <consortium name="The Broad Institute Genomics Platform"/>
            <consortium name="The Broad Institute Genome Sequencing Center for Infectious Disease"/>
            <person name="Wu L."/>
            <person name="Ma J."/>
        </authorList>
    </citation>
    <scope>NUCLEOTIDE SEQUENCE [LARGE SCALE GENOMIC DNA]</scope>
    <source>
        <strain evidence="7">CCUG 60214</strain>
    </source>
</reference>
<feature type="region of interest" description="Disordered" evidence="3">
    <location>
        <begin position="623"/>
        <end position="644"/>
    </location>
</feature>
<feature type="transmembrane region" description="Helical" evidence="4">
    <location>
        <begin position="228"/>
        <end position="248"/>
    </location>
</feature>
<evidence type="ECO:0000259" key="5">
    <source>
        <dbReference type="PROSITE" id="PS51635"/>
    </source>
</evidence>
<feature type="active site" description="Proton acceptor" evidence="2">
    <location>
        <position position="420"/>
    </location>
</feature>
<feature type="short sequence motif" description="GXSXG" evidence="2">
    <location>
        <begin position="48"/>
        <end position="52"/>
    </location>
</feature>
<dbReference type="Gene3D" id="3.40.1090.10">
    <property type="entry name" value="Cytosolic phospholipase A2 catalytic domain"/>
    <property type="match status" value="1"/>
</dbReference>
<evidence type="ECO:0000256" key="3">
    <source>
        <dbReference type="SAM" id="MobiDB-lite"/>
    </source>
</evidence>
<comment type="caution">
    <text evidence="6">The sequence shown here is derived from an EMBL/GenBank/DDBJ whole genome shotgun (WGS) entry which is preliminary data.</text>
</comment>
<evidence type="ECO:0000256" key="4">
    <source>
        <dbReference type="SAM" id="Phobius"/>
    </source>
</evidence>
<feature type="active site" description="Nucleophile" evidence="2">
    <location>
        <position position="50"/>
    </location>
</feature>
<dbReference type="EMBL" id="JBHTLK010000098">
    <property type="protein sequence ID" value="MFD1149279.1"/>
    <property type="molecule type" value="Genomic_DNA"/>
</dbReference>
<name>A0ABW3QX64_9PSEU</name>
<dbReference type="RefSeq" id="WP_380724687.1">
    <property type="nucleotide sequence ID" value="NZ_JBHTLK010000098.1"/>
</dbReference>
<protein>
    <submittedName>
        <fullName evidence="6">Patatin</fullName>
    </submittedName>
</protein>
<evidence type="ECO:0000256" key="2">
    <source>
        <dbReference type="PROSITE-ProRule" id="PRU01161"/>
    </source>
</evidence>